<keyword evidence="1" id="KW-1133">Transmembrane helix</keyword>
<evidence type="ECO:0000256" key="1">
    <source>
        <dbReference type="SAM" id="Phobius"/>
    </source>
</evidence>
<keyword evidence="1" id="KW-0472">Membrane</keyword>
<dbReference type="Proteomes" id="UP000199391">
    <property type="component" value="Unassembled WGS sequence"/>
</dbReference>
<gene>
    <name evidence="2" type="ORF">SAMN05216552_1011134</name>
</gene>
<keyword evidence="3" id="KW-1185">Reference proteome</keyword>
<keyword evidence="1" id="KW-0812">Transmembrane</keyword>
<protein>
    <submittedName>
        <fullName evidence="2">Uncharacterized protein</fullName>
    </submittedName>
</protein>
<evidence type="ECO:0000313" key="3">
    <source>
        <dbReference type="Proteomes" id="UP000199391"/>
    </source>
</evidence>
<dbReference type="AlphaFoldDB" id="A0A1I7JH47"/>
<evidence type="ECO:0000313" key="2">
    <source>
        <dbReference type="EMBL" id="SFU84486.1"/>
    </source>
</evidence>
<proteinExistence type="predicted"/>
<name>A0A1I7JH47_9BURK</name>
<sequence>MTIRQFLLQRPGLDRAGTRVVAGPALRIRRAGIVFMVATVLLAIVFGGDGPAEASGGTDAPLVAAARLAAALAWLGSLAYLADTVGGKPERVRVLRADGSSQMADVYGASDIADGHTREVKARFYHYTGEPAWLTGNGYEKMPITRTGARLATP</sequence>
<dbReference type="EMBL" id="FPBO01000011">
    <property type="protein sequence ID" value="SFU84486.1"/>
    <property type="molecule type" value="Genomic_DNA"/>
</dbReference>
<feature type="transmembrane region" description="Helical" evidence="1">
    <location>
        <begin position="60"/>
        <end position="81"/>
    </location>
</feature>
<reference evidence="3" key="1">
    <citation type="submission" date="2016-10" db="EMBL/GenBank/DDBJ databases">
        <authorList>
            <person name="Varghese N."/>
            <person name="Submissions S."/>
        </authorList>
    </citation>
    <scope>NUCLEOTIDE SEQUENCE [LARGE SCALE GENOMIC DNA]</scope>
    <source>
        <strain evidence="3">CGMCC 1.11014</strain>
    </source>
</reference>
<feature type="transmembrane region" description="Helical" evidence="1">
    <location>
        <begin position="31"/>
        <end position="48"/>
    </location>
</feature>
<dbReference type="RefSeq" id="WP_143133122.1">
    <property type="nucleotide sequence ID" value="NZ_FPBO01000011.1"/>
</dbReference>
<accession>A0A1I7JH47</accession>
<organism evidence="2 3">
    <name type="scientific">Pseudoduganella namucuonensis</name>
    <dbReference type="NCBI Taxonomy" id="1035707"/>
    <lineage>
        <taxon>Bacteria</taxon>
        <taxon>Pseudomonadati</taxon>
        <taxon>Pseudomonadota</taxon>
        <taxon>Betaproteobacteria</taxon>
        <taxon>Burkholderiales</taxon>
        <taxon>Oxalobacteraceae</taxon>
        <taxon>Telluria group</taxon>
        <taxon>Pseudoduganella</taxon>
    </lineage>
</organism>